<dbReference type="GO" id="GO:0016020">
    <property type="term" value="C:membrane"/>
    <property type="evidence" value="ECO:0007669"/>
    <property type="project" value="UniProtKB-SubCell"/>
</dbReference>
<evidence type="ECO:0000256" key="5">
    <source>
        <dbReference type="ARBA" id="ARBA00022660"/>
    </source>
</evidence>
<dbReference type="InParanoid" id="A0A543B2V0"/>
<protein>
    <recommendedName>
        <fullName evidence="3">cytochrome-c oxidase</fullName>
        <ecNumber evidence="3">7.1.1.9</ecNumber>
    </recommendedName>
    <alternativeName>
        <fullName evidence="14">Cytochrome aa3 subunit 2</fullName>
    </alternativeName>
</protein>
<dbReference type="NCBIfam" id="TIGR02866">
    <property type="entry name" value="CoxB"/>
    <property type="match status" value="1"/>
</dbReference>
<keyword evidence="6 17" id="KW-0812">Transmembrane</keyword>
<feature type="transmembrane region" description="Helical" evidence="17">
    <location>
        <begin position="55"/>
        <end position="82"/>
    </location>
</feature>
<keyword evidence="10 17" id="KW-1133">Transmembrane helix</keyword>
<keyword evidence="11" id="KW-0186">Copper</keyword>
<keyword evidence="20" id="KW-1185">Reference proteome</keyword>
<dbReference type="InterPro" id="IPR008972">
    <property type="entry name" value="Cupredoxin"/>
</dbReference>
<dbReference type="PANTHER" id="PTHR22888">
    <property type="entry name" value="CYTOCHROME C OXIDASE, SUBUNIT II"/>
    <property type="match status" value="1"/>
</dbReference>
<evidence type="ECO:0000256" key="16">
    <source>
        <dbReference type="SAM" id="MobiDB-lite"/>
    </source>
</evidence>
<evidence type="ECO:0000256" key="12">
    <source>
        <dbReference type="ARBA" id="ARBA00023136"/>
    </source>
</evidence>
<dbReference type="SUPFAM" id="SSF81464">
    <property type="entry name" value="Cytochrome c oxidase subunit II-like, transmembrane region"/>
    <property type="match status" value="1"/>
</dbReference>
<dbReference type="GO" id="GO:0042773">
    <property type="term" value="P:ATP synthesis coupled electron transport"/>
    <property type="evidence" value="ECO:0007669"/>
    <property type="project" value="TreeGrafter"/>
</dbReference>
<sequence length="297" mass="33073">MVERSSTVASRKPRRLIGLAVMAAVTMPVLAGCTVQEAFSFGFPLTMPTTESKEIMDLWVGSAIAALAVGVFVWGLIFWCVIRYRKRSDELPVQTRYNLPMEVLFTVTPFLIIAVLFYYTVVVQTNITKLTENPDNTVTVTAFKWNWEFTYDDTDPDGDGPMQPVSGTVGTSDYIPILVLPTNETIRIKEESADVIHSFWVPDLLFKRDVMPGFVNEFEITIEQEGAYVGRCAELCGAYHSMMNFELRAVSSEDFQAYLGHLQDGLSTPEALEAIGQDPYATTTKPFDTKPNSGEAS</sequence>
<feature type="domain" description="Cytochrome oxidase subunit II copper A binding" evidence="18">
    <location>
        <begin position="133"/>
        <end position="261"/>
    </location>
</feature>
<dbReference type="PANTHER" id="PTHR22888:SF9">
    <property type="entry name" value="CYTOCHROME C OXIDASE SUBUNIT 2"/>
    <property type="match status" value="1"/>
</dbReference>
<keyword evidence="8" id="KW-1278">Translocase</keyword>
<feature type="region of interest" description="Disordered" evidence="16">
    <location>
        <begin position="277"/>
        <end position="297"/>
    </location>
</feature>
<comment type="subcellular location">
    <subcellularLocation>
        <location evidence="1">Membrane</location>
        <topology evidence="1">Multi-pass membrane protein</topology>
    </subcellularLocation>
</comment>
<dbReference type="SUPFAM" id="SSF49503">
    <property type="entry name" value="Cupredoxins"/>
    <property type="match status" value="1"/>
</dbReference>
<evidence type="ECO:0000313" key="20">
    <source>
        <dbReference type="Proteomes" id="UP000317043"/>
    </source>
</evidence>
<gene>
    <name evidence="19" type="ORF">FB566_4757</name>
</gene>
<name>A0A543B2V0_9ACTN</name>
<dbReference type="AlphaFoldDB" id="A0A543B2V0"/>
<dbReference type="FunCoup" id="A0A543B2V0">
    <property type="interactions" value="51"/>
</dbReference>
<keyword evidence="7" id="KW-0479">Metal-binding</keyword>
<proteinExistence type="inferred from homology"/>
<keyword evidence="5" id="KW-0679">Respiratory chain</keyword>
<evidence type="ECO:0000256" key="4">
    <source>
        <dbReference type="ARBA" id="ARBA00022448"/>
    </source>
</evidence>
<dbReference type="InterPro" id="IPR036257">
    <property type="entry name" value="Cyt_c_oxidase_su2_TM_sf"/>
</dbReference>
<evidence type="ECO:0000313" key="19">
    <source>
        <dbReference type="EMBL" id="TQL79156.1"/>
    </source>
</evidence>
<evidence type="ECO:0000256" key="17">
    <source>
        <dbReference type="SAM" id="Phobius"/>
    </source>
</evidence>
<comment type="similarity">
    <text evidence="2">Belongs to the cytochrome c oxidase subunit 2 family.</text>
</comment>
<evidence type="ECO:0000256" key="7">
    <source>
        <dbReference type="ARBA" id="ARBA00022723"/>
    </source>
</evidence>
<evidence type="ECO:0000256" key="15">
    <source>
        <dbReference type="ARBA" id="ARBA00047816"/>
    </source>
</evidence>
<dbReference type="EMBL" id="VFOW01000001">
    <property type="protein sequence ID" value="TQL79156.1"/>
    <property type="molecule type" value="Genomic_DNA"/>
</dbReference>
<keyword evidence="4" id="KW-0813">Transport</keyword>
<evidence type="ECO:0000256" key="11">
    <source>
        <dbReference type="ARBA" id="ARBA00023008"/>
    </source>
</evidence>
<evidence type="ECO:0000256" key="10">
    <source>
        <dbReference type="ARBA" id="ARBA00022989"/>
    </source>
</evidence>
<dbReference type="EC" id="7.1.1.9" evidence="3"/>
<keyword evidence="9" id="KW-0249">Electron transport</keyword>
<dbReference type="PROSITE" id="PS51257">
    <property type="entry name" value="PROKAR_LIPOPROTEIN"/>
    <property type="match status" value="1"/>
</dbReference>
<comment type="function">
    <text evidence="13">Subunits I and II form the functional core of the enzyme complex. Electrons originating in cytochrome c are transferred via heme a and Cu(A) to the binuclear center formed by heme a3 and Cu(B).</text>
</comment>
<dbReference type="InterPro" id="IPR002429">
    <property type="entry name" value="CcO_II-like_C"/>
</dbReference>
<dbReference type="InterPro" id="IPR001505">
    <property type="entry name" value="Copper_CuA"/>
</dbReference>
<dbReference type="InterPro" id="IPR045187">
    <property type="entry name" value="CcO_II"/>
</dbReference>
<evidence type="ECO:0000256" key="8">
    <source>
        <dbReference type="ARBA" id="ARBA00022967"/>
    </source>
</evidence>
<dbReference type="GO" id="GO:0004129">
    <property type="term" value="F:cytochrome-c oxidase activity"/>
    <property type="evidence" value="ECO:0007669"/>
    <property type="project" value="UniProtKB-EC"/>
</dbReference>
<dbReference type="PROSITE" id="PS00078">
    <property type="entry name" value="COX2"/>
    <property type="match status" value="1"/>
</dbReference>
<dbReference type="GO" id="GO:0016491">
    <property type="term" value="F:oxidoreductase activity"/>
    <property type="evidence" value="ECO:0007669"/>
    <property type="project" value="InterPro"/>
</dbReference>
<dbReference type="Gene3D" id="1.10.287.90">
    <property type="match status" value="1"/>
</dbReference>
<dbReference type="GO" id="GO:0005507">
    <property type="term" value="F:copper ion binding"/>
    <property type="evidence" value="ECO:0007669"/>
    <property type="project" value="InterPro"/>
</dbReference>
<evidence type="ECO:0000256" key="1">
    <source>
        <dbReference type="ARBA" id="ARBA00004141"/>
    </source>
</evidence>
<evidence type="ECO:0000256" key="6">
    <source>
        <dbReference type="ARBA" id="ARBA00022692"/>
    </source>
</evidence>
<dbReference type="Pfam" id="PF00116">
    <property type="entry name" value="COX2"/>
    <property type="match status" value="1"/>
</dbReference>
<organism evidence="19 20">
    <name type="scientific">Stackebrandtia endophytica</name>
    <dbReference type="NCBI Taxonomy" id="1496996"/>
    <lineage>
        <taxon>Bacteria</taxon>
        <taxon>Bacillati</taxon>
        <taxon>Actinomycetota</taxon>
        <taxon>Actinomycetes</taxon>
        <taxon>Glycomycetales</taxon>
        <taxon>Glycomycetaceae</taxon>
        <taxon>Stackebrandtia</taxon>
    </lineage>
</organism>
<comment type="catalytic activity">
    <reaction evidence="15">
        <text>4 Fe(II)-[cytochrome c] + O2 + 8 H(+)(in) = 4 Fe(III)-[cytochrome c] + 2 H2O + 4 H(+)(out)</text>
        <dbReference type="Rhea" id="RHEA:11436"/>
        <dbReference type="Rhea" id="RHEA-COMP:10350"/>
        <dbReference type="Rhea" id="RHEA-COMP:14399"/>
        <dbReference type="ChEBI" id="CHEBI:15377"/>
        <dbReference type="ChEBI" id="CHEBI:15378"/>
        <dbReference type="ChEBI" id="CHEBI:15379"/>
        <dbReference type="ChEBI" id="CHEBI:29033"/>
        <dbReference type="ChEBI" id="CHEBI:29034"/>
        <dbReference type="EC" id="7.1.1.9"/>
    </reaction>
</comment>
<feature type="compositionally biased region" description="Polar residues" evidence="16">
    <location>
        <begin position="280"/>
        <end position="297"/>
    </location>
</feature>
<dbReference type="PRINTS" id="PR01166">
    <property type="entry name" value="CYCOXIDASEII"/>
</dbReference>
<dbReference type="Gene3D" id="2.60.40.420">
    <property type="entry name" value="Cupredoxins - blue copper proteins"/>
    <property type="match status" value="1"/>
</dbReference>
<feature type="transmembrane region" description="Helical" evidence="17">
    <location>
        <begin position="103"/>
        <end position="121"/>
    </location>
</feature>
<accession>A0A543B2V0</accession>
<dbReference type="Proteomes" id="UP000317043">
    <property type="component" value="Unassembled WGS sequence"/>
</dbReference>
<comment type="caution">
    <text evidence="19">The sequence shown here is derived from an EMBL/GenBank/DDBJ whole genome shotgun (WGS) entry which is preliminary data.</text>
</comment>
<keyword evidence="12 17" id="KW-0472">Membrane</keyword>
<reference evidence="19 20" key="1">
    <citation type="submission" date="2019-06" db="EMBL/GenBank/DDBJ databases">
        <title>Sequencing the genomes of 1000 actinobacteria strains.</title>
        <authorList>
            <person name="Klenk H.-P."/>
        </authorList>
    </citation>
    <scope>NUCLEOTIDE SEQUENCE [LARGE SCALE GENOMIC DNA]</scope>
    <source>
        <strain evidence="19 20">DSM 45928</strain>
    </source>
</reference>
<evidence type="ECO:0000256" key="3">
    <source>
        <dbReference type="ARBA" id="ARBA00012949"/>
    </source>
</evidence>
<evidence type="ECO:0000256" key="2">
    <source>
        <dbReference type="ARBA" id="ARBA00007866"/>
    </source>
</evidence>
<evidence type="ECO:0000256" key="14">
    <source>
        <dbReference type="ARBA" id="ARBA00031399"/>
    </source>
</evidence>
<evidence type="ECO:0000256" key="9">
    <source>
        <dbReference type="ARBA" id="ARBA00022982"/>
    </source>
</evidence>
<evidence type="ECO:0000259" key="18">
    <source>
        <dbReference type="PROSITE" id="PS50857"/>
    </source>
</evidence>
<evidence type="ECO:0000256" key="13">
    <source>
        <dbReference type="ARBA" id="ARBA00024688"/>
    </source>
</evidence>
<dbReference type="PROSITE" id="PS50857">
    <property type="entry name" value="COX2_CUA"/>
    <property type="match status" value="1"/>
</dbReference>
<dbReference type="InterPro" id="IPR014222">
    <property type="entry name" value="Cyt_c_oxidase_su2"/>
</dbReference>